<evidence type="ECO:0000313" key="9">
    <source>
        <dbReference type="EMBL" id="MST93050.1"/>
    </source>
</evidence>
<keyword evidence="6 7" id="KW-0472">Membrane</keyword>
<keyword evidence="5 7" id="KW-1133">Transmembrane helix</keyword>
<feature type="transmembrane region" description="Helical" evidence="7">
    <location>
        <begin position="264"/>
        <end position="286"/>
    </location>
</feature>
<dbReference type="PANTHER" id="PTHR30193:SF37">
    <property type="entry name" value="INNER MEMBRANE ABC TRANSPORTER PERMEASE PROTEIN YCJO"/>
    <property type="match status" value="1"/>
</dbReference>
<comment type="similarity">
    <text evidence="7">Belongs to the binding-protein-dependent transport system permease family.</text>
</comment>
<protein>
    <submittedName>
        <fullName evidence="10">ABC transporter permease subunit</fullName>
    </submittedName>
    <submittedName>
        <fullName evidence="9">Sugar ABC transporter permease</fullName>
    </submittedName>
</protein>
<dbReference type="InterPro" id="IPR035906">
    <property type="entry name" value="MetI-like_sf"/>
</dbReference>
<dbReference type="GO" id="GO:0055085">
    <property type="term" value="P:transmembrane transport"/>
    <property type="evidence" value="ECO:0007669"/>
    <property type="project" value="InterPro"/>
</dbReference>
<dbReference type="SUPFAM" id="SSF161098">
    <property type="entry name" value="MetI-like"/>
    <property type="match status" value="1"/>
</dbReference>
<organism evidence="10 12">
    <name type="scientific">Ruthenibacterium lactatiformans</name>
    <dbReference type="NCBI Taxonomy" id="1550024"/>
    <lineage>
        <taxon>Bacteria</taxon>
        <taxon>Bacillati</taxon>
        <taxon>Bacillota</taxon>
        <taxon>Clostridia</taxon>
        <taxon>Eubacteriales</taxon>
        <taxon>Oscillospiraceae</taxon>
        <taxon>Ruthenibacterium</taxon>
    </lineage>
</organism>
<dbReference type="Proteomes" id="UP000449193">
    <property type="component" value="Unassembled WGS sequence"/>
</dbReference>
<feature type="domain" description="ABC transmembrane type-1" evidence="8">
    <location>
        <begin position="69"/>
        <end position="282"/>
    </location>
</feature>
<dbReference type="InterPro" id="IPR000515">
    <property type="entry name" value="MetI-like"/>
</dbReference>
<feature type="transmembrane region" description="Helical" evidence="7">
    <location>
        <begin position="106"/>
        <end position="126"/>
    </location>
</feature>
<keyword evidence="3" id="KW-1003">Cell membrane</keyword>
<comment type="caution">
    <text evidence="10">The sequence shown here is derived from an EMBL/GenBank/DDBJ whole genome shotgun (WGS) entry which is preliminary data.</text>
</comment>
<keyword evidence="2 7" id="KW-0813">Transport</keyword>
<dbReference type="CDD" id="cd06261">
    <property type="entry name" value="TM_PBP2"/>
    <property type="match status" value="1"/>
</dbReference>
<dbReference type="EMBL" id="VUNJ01000019">
    <property type="protein sequence ID" value="MST93050.1"/>
    <property type="molecule type" value="Genomic_DNA"/>
</dbReference>
<dbReference type="Pfam" id="PF00528">
    <property type="entry name" value="BPD_transp_1"/>
    <property type="match status" value="1"/>
</dbReference>
<comment type="subcellular location">
    <subcellularLocation>
        <location evidence="1 7">Cell membrane</location>
        <topology evidence="1 7">Multi-pass membrane protein</topology>
    </subcellularLocation>
</comment>
<proteinExistence type="inferred from homology"/>
<evidence type="ECO:0000313" key="12">
    <source>
        <dbReference type="Proteomes" id="UP000449193"/>
    </source>
</evidence>
<feature type="transmembrane region" description="Helical" evidence="7">
    <location>
        <begin position="156"/>
        <end position="179"/>
    </location>
</feature>
<reference evidence="9 11" key="2">
    <citation type="submission" date="2019-08" db="EMBL/GenBank/DDBJ databases">
        <title>In-depth cultivation of the pig gut microbiome towards novel bacterial diversity and tailored functional studies.</title>
        <authorList>
            <person name="Wylensek D."/>
            <person name="Hitch T.C.A."/>
            <person name="Clavel T."/>
        </authorList>
    </citation>
    <scope>NUCLEOTIDE SEQUENCE [LARGE SCALE GENOMIC DNA]</scope>
    <source>
        <strain evidence="9 11">WCA3-601-WT-6J</strain>
    </source>
</reference>
<dbReference type="EMBL" id="WMZR01000027">
    <property type="protein sequence ID" value="MTS52931.1"/>
    <property type="molecule type" value="Genomic_DNA"/>
</dbReference>
<feature type="transmembrane region" description="Helical" evidence="7">
    <location>
        <begin position="12"/>
        <end position="38"/>
    </location>
</feature>
<dbReference type="GO" id="GO:0005886">
    <property type="term" value="C:plasma membrane"/>
    <property type="evidence" value="ECO:0007669"/>
    <property type="project" value="UniProtKB-SubCell"/>
</dbReference>
<dbReference type="PANTHER" id="PTHR30193">
    <property type="entry name" value="ABC TRANSPORTER PERMEASE PROTEIN"/>
    <property type="match status" value="1"/>
</dbReference>
<evidence type="ECO:0000256" key="7">
    <source>
        <dbReference type="RuleBase" id="RU363032"/>
    </source>
</evidence>
<accession>A0A6I3QS53</accession>
<keyword evidence="4 7" id="KW-0812">Transmembrane</keyword>
<dbReference type="PROSITE" id="PS50928">
    <property type="entry name" value="ABC_TM1"/>
    <property type="match status" value="1"/>
</dbReference>
<evidence type="ECO:0000256" key="2">
    <source>
        <dbReference type="ARBA" id="ARBA00022448"/>
    </source>
</evidence>
<dbReference type="Proteomes" id="UP000431913">
    <property type="component" value="Unassembled WGS sequence"/>
</dbReference>
<feature type="transmembrane region" description="Helical" evidence="7">
    <location>
        <begin position="73"/>
        <end position="94"/>
    </location>
</feature>
<dbReference type="InterPro" id="IPR051393">
    <property type="entry name" value="ABC_transporter_permease"/>
</dbReference>
<evidence type="ECO:0000256" key="6">
    <source>
        <dbReference type="ARBA" id="ARBA00023136"/>
    </source>
</evidence>
<dbReference type="AlphaFoldDB" id="A0A6I3QS53"/>
<evidence type="ECO:0000256" key="3">
    <source>
        <dbReference type="ARBA" id="ARBA00022475"/>
    </source>
</evidence>
<gene>
    <name evidence="9" type="ORF">FYJ76_14105</name>
    <name evidence="10" type="ORF">GMD52_15515</name>
</gene>
<evidence type="ECO:0000259" key="8">
    <source>
        <dbReference type="PROSITE" id="PS50928"/>
    </source>
</evidence>
<evidence type="ECO:0000256" key="1">
    <source>
        <dbReference type="ARBA" id="ARBA00004651"/>
    </source>
</evidence>
<evidence type="ECO:0000256" key="5">
    <source>
        <dbReference type="ARBA" id="ARBA00022989"/>
    </source>
</evidence>
<evidence type="ECO:0000313" key="11">
    <source>
        <dbReference type="Proteomes" id="UP000431913"/>
    </source>
</evidence>
<name>A0A6I3QS53_9FIRM</name>
<dbReference type="Gene3D" id="1.10.3720.10">
    <property type="entry name" value="MetI-like"/>
    <property type="match status" value="1"/>
</dbReference>
<sequence length="293" mass="32055">MSKQNKSIYSYWLAVPCLILYGLFFIIPAVMGLGLSFLNIRSFDFSQATFAGLRNYINVLSDSGMNIAIKNSFIFAAVTTVLKVILGMVLAVFLNNKMRTTNFLRTVFFLPAVLSSVAVGLIFTAMMHPTRGIINIALRAAGLDAMAQNWLTDPHLAIFSVAFIEVWKWTGFTMVILLAGLQSIPKNYYEVADIDGATVWQKFRCVTFPLVLPAFTNALVVNLIGGLKAFDIVQAVTKGGPGTATEVFGTLVYKSFGSGRYGEGCAASIILCIVILAVVLPIYRYLTAREVEI</sequence>
<reference evidence="10 12" key="1">
    <citation type="journal article" date="2019" name="Nat. Med.">
        <title>A library of human gut bacterial isolates paired with longitudinal multiomics data enables mechanistic microbiome research.</title>
        <authorList>
            <person name="Poyet M."/>
            <person name="Groussin M."/>
            <person name="Gibbons S.M."/>
            <person name="Avila-Pacheco J."/>
            <person name="Jiang X."/>
            <person name="Kearney S.M."/>
            <person name="Perrotta A.R."/>
            <person name="Berdy B."/>
            <person name="Zhao S."/>
            <person name="Lieberman T.D."/>
            <person name="Swanson P.K."/>
            <person name="Smith M."/>
            <person name="Roesemann S."/>
            <person name="Alexander J.E."/>
            <person name="Rich S.A."/>
            <person name="Livny J."/>
            <person name="Vlamakis H."/>
            <person name="Clish C."/>
            <person name="Bullock K."/>
            <person name="Deik A."/>
            <person name="Scott J."/>
            <person name="Pierce K.A."/>
            <person name="Xavier R.J."/>
            <person name="Alm E.J."/>
        </authorList>
    </citation>
    <scope>NUCLEOTIDE SEQUENCE [LARGE SCALE GENOMIC DNA]</scope>
    <source>
        <strain evidence="10 12">BIOML-A7</strain>
    </source>
</reference>
<dbReference type="RefSeq" id="WP_009324190.1">
    <property type="nucleotide sequence ID" value="NZ_CATXDA010000124.1"/>
</dbReference>
<evidence type="ECO:0000256" key="4">
    <source>
        <dbReference type="ARBA" id="ARBA00022692"/>
    </source>
</evidence>
<evidence type="ECO:0000313" key="10">
    <source>
        <dbReference type="EMBL" id="MTS52931.1"/>
    </source>
</evidence>